<dbReference type="RefSeq" id="WP_068009073.1">
    <property type="nucleotide sequence ID" value="NZ_FOFM01000012.1"/>
</dbReference>
<dbReference type="Proteomes" id="UP000076577">
    <property type="component" value="Unassembled WGS sequence"/>
</dbReference>
<name>A0A165VRY3_9HYPH</name>
<dbReference type="InterPro" id="IPR018654">
    <property type="entry name" value="YjhX_toxin"/>
</dbReference>
<keyword evidence="2" id="KW-1185">Reference proteome</keyword>
<accession>A0A165VRY3</accession>
<dbReference type="STRING" id="989403.SAMN05421798_1124"/>
<evidence type="ECO:0000313" key="2">
    <source>
        <dbReference type="Proteomes" id="UP000076577"/>
    </source>
</evidence>
<protein>
    <submittedName>
        <fullName evidence="1">Uncharacterized protein</fullName>
    </submittedName>
</protein>
<comment type="caution">
    <text evidence="1">The sequence shown here is derived from an EMBL/GenBank/DDBJ whole genome shotgun (WGS) entry which is preliminary data.</text>
</comment>
<proteinExistence type="predicted"/>
<dbReference type="Pfam" id="PF09857">
    <property type="entry name" value="YjhX_toxin"/>
    <property type="match status" value="1"/>
</dbReference>
<dbReference type="EMBL" id="LMCB01000074">
    <property type="protein sequence ID" value="KZL15351.1"/>
    <property type="molecule type" value="Genomic_DNA"/>
</dbReference>
<dbReference type="OrthoDB" id="7204880at2"/>
<gene>
    <name evidence="1" type="ORF">PsAD2_03607</name>
</gene>
<dbReference type="PATRIC" id="fig|989403.3.peg.3900"/>
<evidence type="ECO:0000313" key="1">
    <source>
        <dbReference type="EMBL" id="KZL15351.1"/>
    </source>
</evidence>
<sequence>MNISRIEQRVVHVSAQRGYVCFEQASTGRVAEVTYPTREGFALIGSYPQAVCKPKNRKLIKSIKGNPSDYLAQGDLVCALSSAIDI</sequence>
<organism evidence="1 2">
    <name type="scientific">Pseudovibrio axinellae</name>
    <dbReference type="NCBI Taxonomy" id="989403"/>
    <lineage>
        <taxon>Bacteria</taxon>
        <taxon>Pseudomonadati</taxon>
        <taxon>Pseudomonadota</taxon>
        <taxon>Alphaproteobacteria</taxon>
        <taxon>Hyphomicrobiales</taxon>
        <taxon>Stappiaceae</taxon>
        <taxon>Pseudovibrio</taxon>
    </lineage>
</organism>
<reference evidence="1 2" key="1">
    <citation type="journal article" date="2016" name="Front. Microbiol.">
        <title>Comparative Genomic Analysis Reveals a Diverse Repertoire of Genes Involved in Prokaryote-Eukaryote Interactions within the Pseudovibrio Genus.</title>
        <authorList>
            <person name="Romano S."/>
            <person name="Fernandez-Guerra A."/>
            <person name="Reen F.J."/>
            <person name="Glockner F.O."/>
            <person name="Crowley S.P."/>
            <person name="O'Sullivan O."/>
            <person name="Cotter P.D."/>
            <person name="Adams C."/>
            <person name="Dobson A.D."/>
            <person name="O'Gara F."/>
        </authorList>
    </citation>
    <scope>NUCLEOTIDE SEQUENCE [LARGE SCALE GENOMIC DNA]</scope>
    <source>
        <strain evidence="1 2">Ad2</strain>
    </source>
</reference>
<dbReference type="AlphaFoldDB" id="A0A165VRY3"/>